<gene>
    <name evidence="4" type="ORF">ETSY1_23930</name>
</gene>
<dbReference type="InterPro" id="IPR005269">
    <property type="entry name" value="LOG"/>
</dbReference>
<dbReference type="PANTHER" id="PTHR31223">
    <property type="entry name" value="LOG FAMILY PROTEIN YJL055W"/>
    <property type="match status" value="1"/>
</dbReference>
<dbReference type="PATRIC" id="fig|1429438.4.peg.4597"/>
<reference evidence="4 5" key="1">
    <citation type="journal article" date="2014" name="Nature">
        <title>An environmental bacterial taxon with a large and distinct metabolic repertoire.</title>
        <authorList>
            <person name="Wilson M.C."/>
            <person name="Mori T."/>
            <person name="Ruckert C."/>
            <person name="Uria A.R."/>
            <person name="Helf M.J."/>
            <person name="Takada K."/>
            <person name="Gernert C."/>
            <person name="Steffens U.A."/>
            <person name="Heycke N."/>
            <person name="Schmitt S."/>
            <person name="Rinke C."/>
            <person name="Helfrich E.J."/>
            <person name="Brachmann A.O."/>
            <person name="Gurgui C."/>
            <person name="Wakimoto T."/>
            <person name="Kracht M."/>
            <person name="Crusemann M."/>
            <person name="Hentschel U."/>
            <person name="Abe I."/>
            <person name="Matsunaga S."/>
            <person name="Kalinowski J."/>
            <person name="Takeyama H."/>
            <person name="Piel J."/>
        </authorList>
    </citation>
    <scope>NUCLEOTIDE SEQUENCE [LARGE SCALE GENOMIC DNA]</scope>
    <source>
        <strain evidence="5">TSY1</strain>
    </source>
</reference>
<name>W4LIG8_ENTF1</name>
<evidence type="ECO:0000256" key="1">
    <source>
        <dbReference type="ARBA" id="ARBA00000274"/>
    </source>
</evidence>
<dbReference type="PANTHER" id="PTHR31223:SF70">
    <property type="entry name" value="LOG FAMILY PROTEIN YJL055W"/>
    <property type="match status" value="1"/>
</dbReference>
<keyword evidence="5" id="KW-1185">Reference proteome</keyword>
<evidence type="ECO:0000256" key="3">
    <source>
        <dbReference type="RuleBase" id="RU363015"/>
    </source>
</evidence>
<keyword evidence="3" id="KW-0378">Hydrolase</keyword>
<dbReference type="HOGENOM" id="CLU_058336_4_2_7"/>
<keyword evidence="3" id="KW-0203">Cytokinin biosynthesis</keyword>
<dbReference type="EMBL" id="AZHW01000700">
    <property type="protein sequence ID" value="ETW97131.1"/>
    <property type="molecule type" value="Genomic_DNA"/>
</dbReference>
<evidence type="ECO:0000313" key="4">
    <source>
        <dbReference type="EMBL" id="ETW97131.1"/>
    </source>
</evidence>
<dbReference type="SUPFAM" id="SSF102405">
    <property type="entry name" value="MCP/YpsA-like"/>
    <property type="match status" value="1"/>
</dbReference>
<dbReference type="GO" id="GO:0005829">
    <property type="term" value="C:cytosol"/>
    <property type="evidence" value="ECO:0007669"/>
    <property type="project" value="TreeGrafter"/>
</dbReference>
<sequence>MKQICVFTGSYPGAGSGYLSAVQELAQELVSRHWGLVYGGSKLGLMGAMADAVLALGGHVTGVIPQSLVDRELVHPQLSQLQTVQSMHERKALMAELSSGFIALPGGLGTLEEIFEVFTWAQLGLHNKPCALLNVSGYYDQLLDFLDHVVEQRFLKDAHRDMLMVEATPRLLLDRFEHYQAPQIDKYD</sequence>
<dbReference type="AlphaFoldDB" id="W4LIG8"/>
<dbReference type="EC" id="3.2.2.n1" evidence="3"/>
<evidence type="ECO:0000256" key="2">
    <source>
        <dbReference type="ARBA" id="ARBA00006763"/>
    </source>
</evidence>
<dbReference type="NCBIfam" id="TIGR00730">
    <property type="entry name" value="Rossman fold protein, TIGR00730 family"/>
    <property type="match status" value="1"/>
</dbReference>
<dbReference type="GO" id="GO:0009691">
    <property type="term" value="P:cytokinin biosynthetic process"/>
    <property type="evidence" value="ECO:0007669"/>
    <property type="project" value="UniProtKB-UniRule"/>
</dbReference>
<dbReference type="GO" id="GO:0008714">
    <property type="term" value="F:AMP nucleosidase activity"/>
    <property type="evidence" value="ECO:0007669"/>
    <property type="project" value="UniProtKB-EC"/>
</dbReference>
<comment type="catalytic activity">
    <reaction evidence="1">
        <text>AMP + H2O = D-ribose 5-phosphate + adenine</text>
        <dbReference type="Rhea" id="RHEA:20129"/>
        <dbReference type="ChEBI" id="CHEBI:15377"/>
        <dbReference type="ChEBI" id="CHEBI:16708"/>
        <dbReference type="ChEBI" id="CHEBI:78346"/>
        <dbReference type="ChEBI" id="CHEBI:456215"/>
        <dbReference type="EC" id="3.2.2.4"/>
    </reaction>
</comment>
<accession>W4LIG8</accession>
<dbReference type="Proteomes" id="UP000019141">
    <property type="component" value="Unassembled WGS sequence"/>
</dbReference>
<comment type="caution">
    <text evidence="4">The sequence shown here is derived from an EMBL/GenBank/DDBJ whole genome shotgun (WGS) entry which is preliminary data.</text>
</comment>
<proteinExistence type="inferred from homology"/>
<comment type="similarity">
    <text evidence="2 3">Belongs to the LOG family.</text>
</comment>
<protein>
    <recommendedName>
        <fullName evidence="3">Cytokinin riboside 5'-monophosphate phosphoribohydrolase</fullName>
        <ecNumber evidence="3">3.2.2.n1</ecNumber>
    </recommendedName>
</protein>
<evidence type="ECO:0000313" key="5">
    <source>
        <dbReference type="Proteomes" id="UP000019141"/>
    </source>
</evidence>
<dbReference type="Gene3D" id="3.40.50.450">
    <property type="match status" value="1"/>
</dbReference>
<dbReference type="Pfam" id="PF03641">
    <property type="entry name" value="Lysine_decarbox"/>
    <property type="match status" value="1"/>
</dbReference>
<organism evidence="4 5">
    <name type="scientific">Entotheonella factor</name>
    <dbReference type="NCBI Taxonomy" id="1429438"/>
    <lineage>
        <taxon>Bacteria</taxon>
        <taxon>Pseudomonadati</taxon>
        <taxon>Nitrospinota/Tectimicrobiota group</taxon>
        <taxon>Candidatus Tectimicrobiota</taxon>
        <taxon>Candidatus Entotheonellia</taxon>
        <taxon>Candidatus Entotheonellales</taxon>
        <taxon>Candidatus Entotheonellaceae</taxon>
        <taxon>Candidatus Entotheonella</taxon>
    </lineage>
</organism>
<dbReference type="InterPro" id="IPR031100">
    <property type="entry name" value="LOG_fam"/>
</dbReference>